<evidence type="ECO:0000256" key="1">
    <source>
        <dbReference type="ARBA" id="ARBA00022729"/>
    </source>
</evidence>
<evidence type="ECO:0000313" key="6">
    <source>
        <dbReference type="Proteomes" id="UP000688137"/>
    </source>
</evidence>
<dbReference type="CDD" id="cd00064">
    <property type="entry name" value="FU"/>
    <property type="match status" value="1"/>
</dbReference>
<keyword evidence="4" id="KW-0472">Membrane</keyword>
<organism evidence="5 6">
    <name type="scientific">Paramecium primaurelia</name>
    <dbReference type="NCBI Taxonomy" id="5886"/>
    <lineage>
        <taxon>Eukaryota</taxon>
        <taxon>Sar</taxon>
        <taxon>Alveolata</taxon>
        <taxon>Ciliophora</taxon>
        <taxon>Intramacronucleata</taxon>
        <taxon>Oligohymenophorea</taxon>
        <taxon>Peniculida</taxon>
        <taxon>Parameciidae</taxon>
        <taxon>Paramecium</taxon>
    </lineage>
</organism>
<feature type="transmembrane region" description="Helical" evidence="4">
    <location>
        <begin position="621"/>
        <end position="640"/>
    </location>
</feature>
<comment type="caution">
    <text evidence="5">The sequence shown here is derived from an EMBL/GenBank/DDBJ whole genome shotgun (WGS) entry which is preliminary data.</text>
</comment>
<dbReference type="AlphaFoldDB" id="A0A8S1KDW4"/>
<evidence type="ECO:0000256" key="3">
    <source>
        <dbReference type="ARBA" id="ARBA00023157"/>
    </source>
</evidence>
<dbReference type="Proteomes" id="UP000688137">
    <property type="component" value="Unassembled WGS sequence"/>
</dbReference>
<dbReference type="InterPro" id="IPR006212">
    <property type="entry name" value="Furin_repeat"/>
</dbReference>
<accession>A0A8S1KDW4</accession>
<dbReference type="NCBIfam" id="TIGR02232">
    <property type="entry name" value="myxo_disulf_rpt"/>
    <property type="match status" value="2"/>
</dbReference>
<keyword evidence="3" id="KW-1015">Disulfide bond</keyword>
<feature type="transmembrane region" description="Helical" evidence="4">
    <location>
        <begin position="568"/>
        <end position="588"/>
    </location>
</feature>
<reference evidence="5" key="1">
    <citation type="submission" date="2021-01" db="EMBL/GenBank/DDBJ databases">
        <authorList>
            <consortium name="Genoscope - CEA"/>
            <person name="William W."/>
        </authorList>
    </citation>
    <scope>NUCLEOTIDE SEQUENCE</scope>
</reference>
<protein>
    <submittedName>
        <fullName evidence="5">Uncharacterized protein</fullName>
    </submittedName>
</protein>
<name>A0A8S1KDW4_PARPR</name>
<keyword evidence="4" id="KW-1133">Transmembrane helix</keyword>
<keyword evidence="2" id="KW-0677">Repeat</keyword>
<gene>
    <name evidence="5" type="ORF">PPRIM_AZ9-3.1.T0180407</name>
</gene>
<dbReference type="InterPro" id="IPR011936">
    <property type="entry name" value="Myxo_disulph_rpt"/>
</dbReference>
<evidence type="ECO:0000256" key="2">
    <source>
        <dbReference type="ARBA" id="ARBA00022737"/>
    </source>
</evidence>
<keyword evidence="6" id="KW-1185">Reference proteome</keyword>
<keyword evidence="1" id="KW-0732">Signal</keyword>
<dbReference type="PANTHER" id="PTHR39767">
    <property type="entry name" value="CALCIUM/CALMODULIN-BINDING MEMBRANE PROTEIN PCM4-RELATED"/>
    <property type="match status" value="1"/>
</dbReference>
<feature type="transmembrane region" description="Helical" evidence="4">
    <location>
        <begin position="652"/>
        <end position="669"/>
    </location>
</feature>
<proteinExistence type="predicted"/>
<keyword evidence="4" id="KW-0812">Transmembrane</keyword>
<sequence length="778" mass="91397">MCNTQQILKINQCNFNDYSLLIFKTFELNPHNAISLLFQFWRIDDWYNYQFYVYADYQIIHQASYSHSSSQKNLCEDNAVKDETFLISKTLEHSSPTVTIMIVAQRGVWGISNFELSIEQCPTGCNFCYNEKCYDYQLIIEQFVMRTISTVSNSEGWSYNNLVSTSASFCIGNIINKVDYFFTYVSGTYLEKVIQLDNHSTISFQLKVIIRNPNPTEIKVKIDDNLVYTTQYNEGWTQYPFGLCQYISLNSIIIMDYIHSSSSIKITVEGNSFVQLIGIRDFQLYINKKSNNKICMDNNINAFDGCFAFEYDCVEGCKNCLQGICFDCQIGWEFRIIQLDCVPICGDQIITHLEECDDGNTIPYDGCHQCTYSCPLNCLQCRFGYCLQCDSQFRLSFNKKQCISICNNGLITPFKYFNNYNNIQQDECYNYNNSCQIECQLCNYNQCVLCLEGWILMDNKCYQQCGDGKVALSSIEQCDDDNQIENDGCFQCQYQCIPNCFYCIDNNNCFICNDYFNLKIIYVNLYVEMVQLLMDLKIVMMKIMIHQMDVINVNSNVHMVVLLVKKKIYVVNVIILVFQIIQLCNAYNYNQKNKNQIKKLYFKVIQVIQILYNYVEMEQSILKMNNVMMGIIFLLMDVLINVKQKKNGIVKINQHIVNALFLLLLLQHYKIIKIQSNMFHYLLLIKFVQKSIQHLLQIISDILFKTFLHNNTVLKLMKQSQQINLNYFIQSMNLKYSFINHRLINQYQKYPLMKIYQIQMIFNQIPNQKVLIYKFQEF</sequence>
<dbReference type="EMBL" id="CAJJDM010000014">
    <property type="protein sequence ID" value="CAD8051935.1"/>
    <property type="molecule type" value="Genomic_DNA"/>
</dbReference>
<evidence type="ECO:0000313" key="5">
    <source>
        <dbReference type="EMBL" id="CAD8051935.1"/>
    </source>
</evidence>
<evidence type="ECO:0000256" key="4">
    <source>
        <dbReference type="SAM" id="Phobius"/>
    </source>
</evidence>
<dbReference type="Pfam" id="PF13948">
    <property type="entry name" value="DUF4215"/>
    <property type="match status" value="3"/>
</dbReference>
<dbReference type="PANTHER" id="PTHR39767:SF2">
    <property type="entry name" value="CHROMOSOME UNDETERMINED SCAFFOLD_1, WHOLE GENOME SHOTGUN SEQUENCE"/>
    <property type="match status" value="1"/>
</dbReference>